<feature type="transmembrane region" description="Helical" evidence="2">
    <location>
        <begin position="257"/>
        <end position="284"/>
    </location>
</feature>
<feature type="transmembrane region" description="Helical" evidence="2">
    <location>
        <begin position="354"/>
        <end position="371"/>
    </location>
</feature>
<dbReference type="RefSeq" id="WP_407048619.1">
    <property type="nucleotide sequence ID" value="NZ_CP158568.1"/>
</dbReference>
<evidence type="ECO:0000256" key="2">
    <source>
        <dbReference type="SAM" id="Phobius"/>
    </source>
</evidence>
<keyword evidence="2" id="KW-1133">Transmembrane helix</keyword>
<dbReference type="KEGG" id="mflg:ABS361_15685"/>
<feature type="transmembrane region" description="Helical" evidence="2">
    <location>
        <begin position="191"/>
        <end position="221"/>
    </location>
</feature>
<reference evidence="3" key="1">
    <citation type="submission" date="2024-06" db="EMBL/GenBank/DDBJ databases">
        <title>Methylostella associata gen. nov., sp. nov., a novel Ancalomicrobiaceae-affiliated facultatively methylotrophic bacteria that feed on methanotrophs of the genus Methylococcus.</title>
        <authorList>
            <person name="Saltykova V."/>
            <person name="Danilova O.V."/>
            <person name="Oshkin I.Y."/>
            <person name="Belova S.E."/>
            <person name="Pimenov N.V."/>
            <person name="Dedysh S.N."/>
        </authorList>
    </citation>
    <scope>NUCLEOTIDE SEQUENCE</scope>
    <source>
        <strain evidence="3">S20</strain>
    </source>
</reference>
<feature type="region of interest" description="Disordered" evidence="1">
    <location>
        <begin position="468"/>
        <end position="490"/>
    </location>
</feature>
<feature type="compositionally biased region" description="Low complexity" evidence="1">
    <location>
        <begin position="469"/>
        <end position="480"/>
    </location>
</feature>
<evidence type="ECO:0000313" key="3">
    <source>
        <dbReference type="EMBL" id="XBY43518.1"/>
    </source>
</evidence>
<feature type="transmembrane region" description="Helical" evidence="2">
    <location>
        <begin position="380"/>
        <end position="398"/>
    </location>
</feature>
<feature type="transmembrane region" description="Helical" evidence="2">
    <location>
        <begin position="404"/>
        <end position="422"/>
    </location>
</feature>
<dbReference type="EMBL" id="CP158568">
    <property type="protein sequence ID" value="XBY43518.1"/>
    <property type="molecule type" value="Genomic_DNA"/>
</dbReference>
<feature type="transmembrane region" description="Helical" evidence="2">
    <location>
        <begin position="233"/>
        <end position="251"/>
    </location>
</feature>
<accession>A0AAU7X6G1</accession>
<feature type="transmembrane region" description="Helical" evidence="2">
    <location>
        <begin position="111"/>
        <end position="129"/>
    </location>
</feature>
<proteinExistence type="predicted"/>
<gene>
    <name evidence="3" type="ORF">ABS361_15685</name>
</gene>
<sequence>MSSLDLLDKATARPVLSDRGLVAITWAIVALVLALSVAPGLIADGPQDTDAMMRLAEVRDLLAGQSWFDMTQWRMNAPDGLPMHWSRLIDLPIAGLILVFSGFASRATAETLAMIAWPLLLLGPYLFAVSDLARRLAGPHAALPGLAFAIFAVPVFATFTPGDIDHHNAQLVLTAWMVVTLIDSETAPARAALAGLFAAAMLSVGLEGLPMVALASATLAVAWIDDPGRFRLAAIRFGLTLPLALGAIRMVTTAPSLWLSTACDVASAPYLAIAAIGGFGLAALAASDPQRRWQRFAGLGGLAVAAAGAVALVAPRCLAGPYAEVDPRIVPIWLDHVEEAQSLARLVMDEPRQAFVSFLTPALAFGIAVIVRKQVAPERRFAWTMIAVLLGGAILVAAQQLRGSTFAALLAAPVCAAIVVHVRQRLEGLKPIPTLLGLVAAYLVPNQAFHARALDPATLAFLNEPKPSPAGAAATGSGRPDAGASGEPDLSDATVARSEMLACLASGTMAPATTLPPGIALTLSNLGPSVLAYTRHATVAGPYHRDAAGILDVDHAMKGQDADAARVIARRGIDYIFICKTDSPAVLLRRDRPDAFLSMLMAGQAPAWARELPSTGRLRMWAIDRNALAAATRLPSMADLRGTD</sequence>
<name>A0AAU7X6G1_9HYPH</name>
<dbReference type="AlphaFoldDB" id="A0AAU7X6G1"/>
<evidence type="ECO:0000256" key="1">
    <source>
        <dbReference type="SAM" id="MobiDB-lite"/>
    </source>
</evidence>
<protein>
    <submittedName>
        <fullName evidence="3">Uncharacterized protein</fullName>
    </submittedName>
</protein>
<feature type="transmembrane region" description="Helical" evidence="2">
    <location>
        <begin position="20"/>
        <end position="43"/>
    </location>
</feature>
<keyword evidence="2" id="KW-0472">Membrane</keyword>
<organism evidence="3">
    <name type="scientific">Methyloraptor flagellatus</name>
    <dbReference type="NCBI Taxonomy" id="3162530"/>
    <lineage>
        <taxon>Bacteria</taxon>
        <taxon>Pseudomonadati</taxon>
        <taxon>Pseudomonadota</taxon>
        <taxon>Alphaproteobacteria</taxon>
        <taxon>Hyphomicrobiales</taxon>
        <taxon>Ancalomicrobiaceae</taxon>
        <taxon>Methyloraptor</taxon>
    </lineage>
</organism>
<feature type="transmembrane region" description="Helical" evidence="2">
    <location>
        <begin position="141"/>
        <end position="159"/>
    </location>
</feature>
<keyword evidence="2" id="KW-0812">Transmembrane</keyword>